<organism evidence="1 2">
    <name type="scientific">Ohtaekwangia koreensis</name>
    <dbReference type="NCBI Taxonomy" id="688867"/>
    <lineage>
        <taxon>Bacteria</taxon>
        <taxon>Pseudomonadati</taxon>
        <taxon>Bacteroidota</taxon>
        <taxon>Cytophagia</taxon>
        <taxon>Cytophagales</taxon>
        <taxon>Fulvivirgaceae</taxon>
        <taxon>Ohtaekwangia</taxon>
    </lineage>
</organism>
<name>A0A1T5JRY0_9BACT</name>
<dbReference type="STRING" id="688867.SAMN05660236_1425"/>
<dbReference type="OrthoDB" id="1489161at2"/>
<dbReference type="RefSeq" id="WP_079685964.1">
    <property type="nucleotide sequence ID" value="NZ_FUZU01000001.1"/>
</dbReference>
<sequence>MISTKEMYTVKTLLLVILSNISICVSAQYKIADTIITGEAASEKVHALKGVRSEAIIGALNEPARILLPPETAYWEGGKITFTMKVDPEKQNYFTAKFWGSEANPNSLVLSCEGKQIGYNHLGDYDVLYLGDEAPAYKDRFFYNTSPLPISLTKGRSELNFEIRSRGPAWRYGQTFEQYQKNMEKSSCGIYRLYIHTNNYFIPPSQEKQGTTPKPTLRKEPGEAILVKLKDRVNKNIDALLKGTYPLTQQEIFFLAKAWHVRWTTAYHNQTVLPRVVYSIDAFFWRNRKDPKLVTYDPHQYNPDWFGFGTIGSAVLLLEEQLAPTWQESITDSLGNTINRKAAWAEMLLASREYLRTHRRQYTNQSMIIDMNLYLSNKCLARLDATRAFSEGEALRYIYEAIGLQPWLGSDTDHGPEKPLGDQYYQLTDKGLTKELGYVGYYGEVLDWVTQIYIATCKANDLSSGDFKIKEQLVRMAKARAMFRYPTVDAEGNKAMRIETIIGWRDTHYPGDVTYTERQGWDASPFLSVVATMDQQSIGYAQQMLEDNQFFKSVEDKMATSANLRVTQSLLPIPDQYETIRTQPQSIYRLPMSFDQPDLVWSDEEDGVVAIKNGDDILYTSLYWRARHAVNNLARVHYITPLFDRVAIVQQKTEFEPSGLVYSRPDHVDFGFGNGGHQYPGDLHSAHAGEKLPIAKIPAGIVYKQGEENSYAGRAGFYILEYGGYLIAMNMSDNKTYTLTVPEHFKNAINLSTHVSIKKVQSIKIGPKKTLVLYEKNGSK</sequence>
<accession>A0A1T5JRY0</accession>
<gene>
    <name evidence="1" type="ORF">SAMN05660236_1425</name>
</gene>
<evidence type="ECO:0000313" key="2">
    <source>
        <dbReference type="Proteomes" id="UP000190961"/>
    </source>
</evidence>
<protein>
    <submittedName>
        <fullName evidence="1">Uncharacterized protein</fullName>
    </submittedName>
</protein>
<dbReference type="AlphaFoldDB" id="A0A1T5JRY0"/>
<keyword evidence="2" id="KW-1185">Reference proteome</keyword>
<proteinExistence type="predicted"/>
<dbReference type="EMBL" id="FUZU01000001">
    <property type="protein sequence ID" value="SKC54227.1"/>
    <property type="molecule type" value="Genomic_DNA"/>
</dbReference>
<dbReference type="Proteomes" id="UP000190961">
    <property type="component" value="Unassembled WGS sequence"/>
</dbReference>
<evidence type="ECO:0000313" key="1">
    <source>
        <dbReference type="EMBL" id="SKC54227.1"/>
    </source>
</evidence>
<reference evidence="1 2" key="1">
    <citation type="submission" date="2017-02" db="EMBL/GenBank/DDBJ databases">
        <authorList>
            <person name="Peterson S.W."/>
        </authorList>
    </citation>
    <scope>NUCLEOTIDE SEQUENCE [LARGE SCALE GENOMIC DNA]</scope>
    <source>
        <strain evidence="1 2">DSM 25262</strain>
    </source>
</reference>